<protein>
    <recommendedName>
        <fullName evidence="2 5">DNA mismatch repair protein MutL</fullName>
    </recommendedName>
</protein>
<dbReference type="CDD" id="cd03482">
    <property type="entry name" value="MutL_Trans_MutL"/>
    <property type="match status" value="1"/>
</dbReference>
<dbReference type="InterPro" id="IPR013507">
    <property type="entry name" value="DNA_mismatch_S5_2-like"/>
</dbReference>
<dbReference type="RefSeq" id="WP_252084205.1">
    <property type="nucleotide sequence ID" value="NZ_CP092418.1"/>
</dbReference>
<dbReference type="SMART" id="SM00853">
    <property type="entry name" value="MutL_C"/>
    <property type="match status" value="1"/>
</dbReference>
<feature type="region of interest" description="Disordered" evidence="6">
    <location>
        <begin position="401"/>
        <end position="420"/>
    </location>
</feature>
<dbReference type="SUPFAM" id="SSF55874">
    <property type="entry name" value="ATPase domain of HSP90 chaperone/DNA topoisomerase II/histidine kinase"/>
    <property type="match status" value="1"/>
</dbReference>
<dbReference type="PROSITE" id="PS00058">
    <property type="entry name" value="DNA_MISMATCH_REPAIR_1"/>
    <property type="match status" value="1"/>
</dbReference>
<dbReference type="SUPFAM" id="SSF54211">
    <property type="entry name" value="Ribosomal protein S5 domain 2-like"/>
    <property type="match status" value="1"/>
</dbReference>
<name>A0ABY4VCE1_9GAMM</name>
<dbReference type="NCBIfam" id="NF000949">
    <property type="entry name" value="PRK00095.1-2"/>
    <property type="match status" value="1"/>
</dbReference>
<feature type="compositionally biased region" description="Pro residues" evidence="6">
    <location>
        <begin position="407"/>
        <end position="416"/>
    </location>
</feature>
<dbReference type="InterPro" id="IPR038973">
    <property type="entry name" value="MutL/Mlh/Pms-like"/>
</dbReference>
<evidence type="ECO:0000259" key="7">
    <source>
        <dbReference type="SMART" id="SM00853"/>
    </source>
</evidence>
<comment type="function">
    <text evidence="5">This protein is involved in the repair of mismatches in DNA. It is required for dam-dependent methyl-directed DNA mismatch repair. May act as a 'molecular matchmaker', a protein that promotes the formation of a stable complex between two or more DNA-binding proteins in an ATP-dependent manner without itself being part of a final effector complex.</text>
</comment>
<dbReference type="SUPFAM" id="SSF118116">
    <property type="entry name" value="DNA mismatch repair protein MutL"/>
    <property type="match status" value="1"/>
</dbReference>
<dbReference type="Gene3D" id="3.30.1370.100">
    <property type="entry name" value="MutL, C-terminal domain, regulatory subdomain"/>
    <property type="match status" value="1"/>
</dbReference>
<evidence type="ECO:0000256" key="5">
    <source>
        <dbReference type="HAMAP-Rule" id="MF_00149"/>
    </source>
</evidence>
<dbReference type="Gene3D" id="3.30.230.10">
    <property type="match status" value="1"/>
</dbReference>
<dbReference type="NCBIfam" id="TIGR00585">
    <property type="entry name" value="mutl"/>
    <property type="match status" value="1"/>
</dbReference>
<dbReference type="InterPro" id="IPR037198">
    <property type="entry name" value="MutL_C_sf"/>
</dbReference>
<dbReference type="Pfam" id="PF01119">
    <property type="entry name" value="DNA_mis_repair"/>
    <property type="match status" value="1"/>
</dbReference>
<evidence type="ECO:0000313" key="9">
    <source>
        <dbReference type="EMBL" id="USD21807.1"/>
    </source>
</evidence>
<dbReference type="InterPro" id="IPR036890">
    <property type="entry name" value="HATPase_C_sf"/>
</dbReference>
<dbReference type="InterPro" id="IPR014790">
    <property type="entry name" value="MutL_C"/>
</dbReference>
<dbReference type="Proteomes" id="UP001055658">
    <property type="component" value="Chromosome"/>
</dbReference>
<evidence type="ECO:0000256" key="6">
    <source>
        <dbReference type="SAM" id="MobiDB-lite"/>
    </source>
</evidence>
<sequence>MHERIQQLSPRLANQIAAGEVVERPASVIKELLENSLDAGATRLEVDIDNGGIKRMKVRDNGKGIEKEDLPMALARHATSKIHVLEDLEAVATLGFRGEALASISSVARLNLISSRDESGKGWQVSAEGRDMQAQLAPAAHPRGTTVDVRDLFFNTPARRKFLRTEKTEFNRIDDTIKRLALSRFDVSITLRHNGKGVHNLRAGSGRVEMERRVAQVCGPAFMQNALHIDVERSGLRLWGWVAEPAFSRSQADLQFFYVNGRAIRDKVVSHAVRRAFADVLYHGRHPAFVLYLELDPASVDVNVHPTKHEVRFRDGRLVHDFLFGSLHRALADVRPGQKDEQAEEADGQENGAAERISGIQAGEFSGQQKMPLSNRPSPASLQQQMNTYGALHQPYREPAAVAEPAVPSPDAPPAGAPVAPMAAQAPTINESANGEDVPPLGFAIAQLHGIYILAQNEQGMIVVDMHAAHERIVYEQMKVAHAAGGIQAQPLLVPVSLAVSQREADCFEERSEVFTALGFVLQRAGPETLLVRQVPTMLHGAQVEQLVRDVLSDLLGQGDSERIGEQINEVLATMACHGSVRANRRLTIPEMNALLRDMERTERSGQCNHGRPTWTQVKLADMDKWFMRGQ</sequence>
<dbReference type="Gene3D" id="3.30.1540.20">
    <property type="entry name" value="MutL, C-terminal domain, dimerisation subdomain"/>
    <property type="match status" value="1"/>
</dbReference>
<dbReference type="PANTHER" id="PTHR10073:SF12">
    <property type="entry name" value="DNA MISMATCH REPAIR PROTEIN MLH1"/>
    <property type="match status" value="1"/>
</dbReference>
<feature type="domain" description="DNA mismatch repair protein S5" evidence="8">
    <location>
        <begin position="214"/>
        <end position="332"/>
    </location>
</feature>
<keyword evidence="3 5" id="KW-0227">DNA damage</keyword>
<dbReference type="InterPro" id="IPR042121">
    <property type="entry name" value="MutL_C_regsub"/>
</dbReference>
<dbReference type="PANTHER" id="PTHR10073">
    <property type="entry name" value="DNA MISMATCH REPAIR PROTEIN MLH, PMS, MUTL"/>
    <property type="match status" value="1"/>
</dbReference>
<dbReference type="InterPro" id="IPR014721">
    <property type="entry name" value="Ribsml_uS5_D2-typ_fold_subgr"/>
</dbReference>
<feature type="region of interest" description="Disordered" evidence="6">
    <location>
        <begin position="333"/>
        <end position="352"/>
    </location>
</feature>
<organism evidence="9 10">
    <name type="scientific">Microbulbifer variabilis</name>
    <dbReference type="NCBI Taxonomy" id="266805"/>
    <lineage>
        <taxon>Bacteria</taxon>
        <taxon>Pseudomonadati</taxon>
        <taxon>Pseudomonadota</taxon>
        <taxon>Gammaproteobacteria</taxon>
        <taxon>Cellvibrionales</taxon>
        <taxon>Microbulbiferaceae</taxon>
        <taxon>Microbulbifer</taxon>
    </lineage>
</organism>
<accession>A0ABY4VCE1</accession>
<dbReference type="InterPro" id="IPR014762">
    <property type="entry name" value="DNA_mismatch_repair_CS"/>
</dbReference>
<dbReference type="HAMAP" id="MF_00149">
    <property type="entry name" value="DNA_mis_repair"/>
    <property type="match status" value="1"/>
</dbReference>
<keyword evidence="9" id="KW-0378">Hydrolase</keyword>
<dbReference type="InterPro" id="IPR042120">
    <property type="entry name" value="MutL_C_dimsub"/>
</dbReference>
<dbReference type="SMART" id="SM01340">
    <property type="entry name" value="DNA_mis_repair"/>
    <property type="match status" value="1"/>
</dbReference>
<feature type="domain" description="MutL C-terminal dimerisation" evidence="7">
    <location>
        <begin position="444"/>
        <end position="587"/>
    </location>
</feature>
<evidence type="ECO:0000256" key="2">
    <source>
        <dbReference type="ARBA" id="ARBA00021975"/>
    </source>
</evidence>
<keyword evidence="10" id="KW-1185">Reference proteome</keyword>
<keyword evidence="9" id="KW-0255">Endonuclease</keyword>
<evidence type="ECO:0000259" key="8">
    <source>
        <dbReference type="SMART" id="SM01340"/>
    </source>
</evidence>
<dbReference type="Pfam" id="PF13589">
    <property type="entry name" value="HATPase_c_3"/>
    <property type="match status" value="1"/>
</dbReference>
<keyword evidence="4 5" id="KW-0234">DNA repair</keyword>
<dbReference type="CDD" id="cd16926">
    <property type="entry name" value="HATPase_MutL-MLH-PMS-like"/>
    <property type="match status" value="1"/>
</dbReference>
<dbReference type="InterPro" id="IPR002099">
    <property type="entry name" value="MutL/Mlh/PMS"/>
</dbReference>
<dbReference type="InterPro" id="IPR020568">
    <property type="entry name" value="Ribosomal_Su5_D2-typ_SF"/>
</dbReference>
<keyword evidence="9" id="KW-0540">Nuclease</keyword>
<dbReference type="InterPro" id="IPR020667">
    <property type="entry name" value="DNA_mismatch_repair_MutL"/>
</dbReference>
<reference evidence="9" key="1">
    <citation type="submission" date="2022-02" db="EMBL/GenBank/DDBJ databases">
        <title>Coral-associated bacteria.</title>
        <authorList>
            <person name="Tang K."/>
            <person name="Wang X."/>
        </authorList>
    </citation>
    <scope>NUCLEOTIDE SEQUENCE</scope>
    <source>
        <strain evidence="9">SCSIO 43006</strain>
    </source>
</reference>
<dbReference type="Pfam" id="PF08676">
    <property type="entry name" value="MutL_C"/>
    <property type="match status" value="1"/>
</dbReference>
<evidence type="ECO:0000256" key="3">
    <source>
        <dbReference type="ARBA" id="ARBA00022763"/>
    </source>
</evidence>
<comment type="similarity">
    <text evidence="1 5">Belongs to the DNA mismatch repair MutL/HexB family.</text>
</comment>
<gene>
    <name evidence="5 9" type="primary">mutL</name>
    <name evidence="9" type="ORF">MJO52_01305</name>
</gene>
<dbReference type="EMBL" id="CP092418">
    <property type="protein sequence ID" value="USD21807.1"/>
    <property type="molecule type" value="Genomic_DNA"/>
</dbReference>
<dbReference type="GO" id="GO:0004519">
    <property type="term" value="F:endonuclease activity"/>
    <property type="evidence" value="ECO:0007669"/>
    <property type="project" value="UniProtKB-KW"/>
</dbReference>
<proteinExistence type="inferred from homology"/>
<evidence type="ECO:0000313" key="10">
    <source>
        <dbReference type="Proteomes" id="UP001055658"/>
    </source>
</evidence>
<dbReference type="Gene3D" id="3.30.565.10">
    <property type="entry name" value="Histidine kinase-like ATPase, C-terminal domain"/>
    <property type="match status" value="1"/>
</dbReference>
<evidence type="ECO:0000256" key="1">
    <source>
        <dbReference type="ARBA" id="ARBA00006082"/>
    </source>
</evidence>
<evidence type="ECO:0000256" key="4">
    <source>
        <dbReference type="ARBA" id="ARBA00023204"/>
    </source>
</evidence>